<evidence type="ECO:0000313" key="3">
    <source>
        <dbReference type="Proteomes" id="UP001345219"/>
    </source>
</evidence>
<feature type="compositionally biased region" description="Low complexity" evidence="1">
    <location>
        <begin position="24"/>
        <end position="40"/>
    </location>
</feature>
<gene>
    <name evidence="2" type="ORF">SAY87_010043</name>
</gene>
<protein>
    <submittedName>
        <fullName evidence="2">Uncharacterized protein</fullName>
    </submittedName>
</protein>
<feature type="region of interest" description="Disordered" evidence="1">
    <location>
        <begin position="1"/>
        <end position="61"/>
    </location>
</feature>
<accession>A0AAN7GH68</accession>
<dbReference type="EMBL" id="JAXIOK010000022">
    <property type="protein sequence ID" value="KAK4743731.1"/>
    <property type="molecule type" value="Genomic_DNA"/>
</dbReference>
<dbReference type="AlphaFoldDB" id="A0AAN7GH68"/>
<sequence>MADSYGNRRKSPSTLPLDPPPLPGLRSASQGGSAAEAAPASPCPPRCRRGPPDPIPPYQAHHPYPFRRLHVLCPRALSHRPRTGSIPSQFPHYLLFQDRLPE</sequence>
<organism evidence="2 3">
    <name type="scientific">Trapa incisa</name>
    <dbReference type="NCBI Taxonomy" id="236973"/>
    <lineage>
        <taxon>Eukaryota</taxon>
        <taxon>Viridiplantae</taxon>
        <taxon>Streptophyta</taxon>
        <taxon>Embryophyta</taxon>
        <taxon>Tracheophyta</taxon>
        <taxon>Spermatophyta</taxon>
        <taxon>Magnoliopsida</taxon>
        <taxon>eudicotyledons</taxon>
        <taxon>Gunneridae</taxon>
        <taxon>Pentapetalae</taxon>
        <taxon>rosids</taxon>
        <taxon>malvids</taxon>
        <taxon>Myrtales</taxon>
        <taxon>Lythraceae</taxon>
        <taxon>Trapa</taxon>
    </lineage>
</organism>
<comment type="caution">
    <text evidence="2">The sequence shown here is derived from an EMBL/GenBank/DDBJ whole genome shotgun (WGS) entry which is preliminary data.</text>
</comment>
<name>A0AAN7GH68_9MYRT</name>
<evidence type="ECO:0000256" key="1">
    <source>
        <dbReference type="SAM" id="MobiDB-lite"/>
    </source>
</evidence>
<evidence type="ECO:0000313" key="2">
    <source>
        <dbReference type="EMBL" id="KAK4743731.1"/>
    </source>
</evidence>
<keyword evidence="3" id="KW-1185">Reference proteome</keyword>
<reference evidence="2 3" key="1">
    <citation type="journal article" date="2023" name="Hortic Res">
        <title>Pangenome of water caltrop reveals structural variations and asymmetric subgenome divergence after allopolyploidization.</title>
        <authorList>
            <person name="Zhang X."/>
            <person name="Chen Y."/>
            <person name="Wang L."/>
            <person name="Yuan Y."/>
            <person name="Fang M."/>
            <person name="Shi L."/>
            <person name="Lu R."/>
            <person name="Comes H.P."/>
            <person name="Ma Y."/>
            <person name="Chen Y."/>
            <person name="Huang G."/>
            <person name="Zhou Y."/>
            <person name="Zheng Z."/>
            <person name="Qiu Y."/>
        </authorList>
    </citation>
    <scope>NUCLEOTIDE SEQUENCE [LARGE SCALE GENOMIC DNA]</scope>
    <source>
        <tissue evidence="2">Roots</tissue>
    </source>
</reference>
<dbReference type="Proteomes" id="UP001345219">
    <property type="component" value="Chromosome 9"/>
</dbReference>
<proteinExistence type="predicted"/>